<accession>E6UJJ3</accession>
<dbReference type="KEGG" id="ral:Rumal_3380"/>
<name>E6UJJ3_RUMA7</name>
<evidence type="ECO:0000313" key="2">
    <source>
        <dbReference type="Proteomes" id="UP000006919"/>
    </source>
</evidence>
<dbReference type="OrthoDB" id="1863236at2"/>
<evidence type="ECO:0000313" key="1">
    <source>
        <dbReference type="EMBL" id="ADU23839.1"/>
    </source>
</evidence>
<dbReference type="Proteomes" id="UP000006919">
    <property type="component" value="Plasmid pRUMAL01"/>
</dbReference>
<dbReference type="AlphaFoldDB" id="E6UJJ3"/>
<keyword evidence="1" id="KW-0614">Plasmid</keyword>
<dbReference type="eggNOG" id="ENOG5033MYC">
    <property type="taxonomic scope" value="Bacteria"/>
</dbReference>
<dbReference type="Gene3D" id="3.40.630.30">
    <property type="match status" value="1"/>
</dbReference>
<reference evidence="2" key="1">
    <citation type="journal article" date="2011" name="J. Bacteriol.">
        <title>Complete genome of the cellulolytic ruminal bacterium Ruminococcus albus 7.</title>
        <authorList>
            <person name="Suen G."/>
            <person name="Stevenson D.M."/>
            <person name="Bruce D.C."/>
            <person name="Chertkov O."/>
            <person name="Copeland A."/>
            <person name="Cheng J.F."/>
            <person name="Detter C."/>
            <person name="Detter J.C."/>
            <person name="Goodwin L.A."/>
            <person name="Han C.S."/>
            <person name="Hauser L.J."/>
            <person name="Ivanova N.N."/>
            <person name="Kyrpides N.C."/>
            <person name="Land M.L."/>
            <person name="Lapidus A."/>
            <person name="Lucas S."/>
            <person name="Ovchinnikova G."/>
            <person name="Pitluck S."/>
            <person name="Tapia R."/>
            <person name="Woyke T."/>
            <person name="Boyum J."/>
            <person name="Mead D."/>
            <person name="Weimer P.J."/>
        </authorList>
    </citation>
    <scope>NUCLEOTIDE SEQUENCE [LARGE SCALE GENOMIC DNA]</scope>
    <source>
        <strain evidence="2">ATCC 27210 / DSM 20455 / JCM 14654 / NCDO 2250 / 7</strain>
        <plasmid evidence="2">pRUMAL01</plasmid>
    </source>
</reference>
<dbReference type="RefSeq" id="WP_013483389.1">
    <property type="nucleotide sequence ID" value="NC_014824.1"/>
</dbReference>
<sequence>MTDTFHTIPYTKELQKQFASKFDCGNEAINMFLRDSISLDPLFGKTYVLISEDAIVGYYNISTGHIEDDQSIRMGGTIYINYLALDQEYHKVKFDEEGYVSDFLLGDCFNRVLHLQDNYVGFTFITLSSTEEGYYLYKRNGFEELEDDMKMAKNDGEKRCIPMYLPLDLED</sequence>
<protein>
    <recommendedName>
        <fullName evidence="3">GNAT family N-acetyltransferase</fullName>
    </recommendedName>
</protein>
<dbReference type="HOGENOM" id="CLU_1561748_0_0_9"/>
<organism evidence="1 2">
    <name type="scientific">Ruminococcus albus (strain ATCC 27210 / DSM 20455 / JCM 14654 / NCDO 2250 / 7)</name>
    <dbReference type="NCBI Taxonomy" id="697329"/>
    <lineage>
        <taxon>Bacteria</taxon>
        <taxon>Bacillati</taxon>
        <taxon>Bacillota</taxon>
        <taxon>Clostridia</taxon>
        <taxon>Eubacteriales</taxon>
        <taxon>Oscillospiraceae</taxon>
        <taxon>Ruminococcus</taxon>
    </lineage>
</organism>
<gene>
    <name evidence="1" type="ordered locus">Rumal_3380</name>
</gene>
<geneLocation type="plasmid" evidence="1 2">
    <name>pRUMAL01</name>
</geneLocation>
<dbReference type="EMBL" id="CP002404">
    <property type="protein sequence ID" value="ADU23839.1"/>
    <property type="molecule type" value="Genomic_DNA"/>
</dbReference>
<proteinExistence type="predicted"/>
<evidence type="ECO:0008006" key="3">
    <source>
        <dbReference type="Google" id="ProtNLM"/>
    </source>
</evidence>